<feature type="transmembrane region" description="Helical" evidence="12">
    <location>
        <begin position="27"/>
        <end position="45"/>
    </location>
</feature>
<dbReference type="Gene3D" id="1.20.120.350">
    <property type="entry name" value="Voltage-gated potassium channels. Chain C"/>
    <property type="match status" value="1"/>
</dbReference>
<sequence length="245" mass="28016">MNRLDKVKKRIYEIVEASQKGDYASKAYDIMILTAVIVGMIPLTIKTDNFYTRMIDLSTVILFLIDYILRVFTADYKMGVKIYKAYVAYAFSPMAIVDLLSVIPILYFLFPTMTFFGLFRIFRVFRMLKLARYSKTMRIIENVIRRVRHQLVAVLILTIIYIVSSAMIIFQVEPDMFDTFFDAIYWATISITTIGYGDISPVTGVGRLITMLSSLVGIAVIALPSGIITAAYMREITKKKGEHEL</sequence>
<dbReference type="PRINTS" id="PR00169">
    <property type="entry name" value="KCHANNEL"/>
</dbReference>
<feature type="domain" description="Ion transport" evidence="13">
    <location>
        <begin position="26"/>
        <end position="234"/>
    </location>
</feature>
<evidence type="ECO:0000256" key="12">
    <source>
        <dbReference type="SAM" id="Phobius"/>
    </source>
</evidence>
<keyword evidence="15" id="KW-1185">Reference proteome</keyword>
<keyword evidence="8 12" id="KW-1133">Transmembrane helix</keyword>
<evidence type="ECO:0000256" key="8">
    <source>
        <dbReference type="ARBA" id="ARBA00022989"/>
    </source>
</evidence>
<dbReference type="RefSeq" id="WP_099387008.1">
    <property type="nucleotide sequence ID" value="NZ_JANSWH010000092.1"/>
</dbReference>
<dbReference type="EMBL" id="PDYG01000135">
    <property type="protein sequence ID" value="PHU36218.1"/>
    <property type="molecule type" value="Genomic_DNA"/>
</dbReference>
<keyword evidence="10 12" id="KW-0472">Membrane</keyword>
<proteinExistence type="predicted"/>
<name>A0A2G3DYU3_9FIRM</name>
<dbReference type="GO" id="GO:0001508">
    <property type="term" value="P:action potential"/>
    <property type="evidence" value="ECO:0007669"/>
    <property type="project" value="TreeGrafter"/>
</dbReference>
<evidence type="ECO:0000256" key="11">
    <source>
        <dbReference type="ARBA" id="ARBA00023303"/>
    </source>
</evidence>
<keyword evidence="7" id="KW-0630">Potassium</keyword>
<keyword evidence="5" id="KW-0631">Potassium channel</keyword>
<evidence type="ECO:0000256" key="3">
    <source>
        <dbReference type="ARBA" id="ARBA00022538"/>
    </source>
</evidence>
<keyword evidence="6" id="KW-0851">Voltage-gated channel</keyword>
<evidence type="ECO:0000256" key="4">
    <source>
        <dbReference type="ARBA" id="ARBA00022692"/>
    </source>
</evidence>
<keyword evidence="9" id="KW-0406">Ion transport</keyword>
<feature type="transmembrane region" description="Helical" evidence="12">
    <location>
        <begin position="51"/>
        <end position="73"/>
    </location>
</feature>
<reference evidence="14 15" key="2">
    <citation type="submission" date="2017-10" db="EMBL/GenBank/DDBJ databases">
        <authorList>
            <person name="Banno H."/>
            <person name="Chua N.-H."/>
        </authorList>
    </citation>
    <scope>NUCLEOTIDE SEQUENCE [LARGE SCALE GENOMIC DNA]</scope>
    <source>
        <strain evidence="14 15">JK623</strain>
    </source>
</reference>
<comment type="caution">
    <text evidence="14">The sequence shown here is derived from an EMBL/GenBank/DDBJ whole genome shotgun (WGS) entry which is preliminary data.</text>
</comment>
<keyword evidence="11" id="KW-0407">Ion channel</keyword>
<evidence type="ECO:0000259" key="13">
    <source>
        <dbReference type="Pfam" id="PF00520"/>
    </source>
</evidence>
<evidence type="ECO:0000256" key="5">
    <source>
        <dbReference type="ARBA" id="ARBA00022826"/>
    </source>
</evidence>
<evidence type="ECO:0000313" key="14">
    <source>
        <dbReference type="EMBL" id="PHU36218.1"/>
    </source>
</evidence>
<organism evidence="14 15">
    <name type="scientific">Agathobacter ruminis</name>
    <dbReference type="NCBI Taxonomy" id="1712665"/>
    <lineage>
        <taxon>Bacteria</taxon>
        <taxon>Bacillati</taxon>
        <taxon>Bacillota</taxon>
        <taxon>Clostridia</taxon>
        <taxon>Lachnospirales</taxon>
        <taxon>Lachnospiraceae</taxon>
        <taxon>Agathobacter</taxon>
    </lineage>
</organism>
<dbReference type="InterPro" id="IPR027359">
    <property type="entry name" value="Volt_channel_dom_sf"/>
</dbReference>
<evidence type="ECO:0000256" key="7">
    <source>
        <dbReference type="ARBA" id="ARBA00022958"/>
    </source>
</evidence>
<comment type="subcellular location">
    <subcellularLocation>
        <location evidence="1">Membrane</location>
        <topology evidence="1">Multi-pass membrane protein</topology>
    </subcellularLocation>
</comment>
<evidence type="ECO:0000256" key="1">
    <source>
        <dbReference type="ARBA" id="ARBA00004141"/>
    </source>
</evidence>
<evidence type="ECO:0000256" key="9">
    <source>
        <dbReference type="ARBA" id="ARBA00023065"/>
    </source>
</evidence>
<evidence type="ECO:0000256" key="10">
    <source>
        <dbReference type="ARBA" id="ARBA00023136"/>
    </source>
</evidence>
<accession>A0A2G3DYU3</accession>
<keyword evidence="2" id="KW-0813">Transport</keyword>
<dbReference type="SUPFAM" id="SSF81324">
    <property type="entry name" value="Voltage-gated potassium channels"/>
    <property type="match status" value="1"/>
</dbReference>
<evidence type="ECO:0000256" key="6">
    <source>
        <dbReference type="ARBA" id="ARBA00022882"/>
    </source>
</evidence>
<dbReference type="PANTHER" id="PTHR11537:SF254">
    <property type="entry name" value="POTASSIUM VOLTAGE-GATED CHANNEL PROTEIN SHAB"/>
    <property type="match status" value="1"/>
</dbReference>
<dbReference type="InterPro" id="IPR028325">
    <property type="entry name" value="VG_K_chnl"/>
</dbReference>
<keyword evidence="4 12" id="KW-0812">Transmembrane</keyword>
<gene>
    <name evidence="14" type="ORF">CSX02_13105</name>
</gene>
<evidence type="ECO:0000313" key="15">
    <source>
        <dbReference type="Proteomes" id="UP000224563"/>
    </source>
</evidence>
<reference evidence="14 15" key="1">
    <citation type="submission" date="2017-10" db="EMBL/GenBank/DDBJ databases">
        <title>Resolving the taxonomy of Roseburia spp., Eubacterium rectale and Agathobacter spp. through phylogenomic analysis.</title>
        <authorList>
            <person name="Sheridan P.O."/>
            <person name="Walker A.W."/>
            <person name="Duncan S.H."/>
            <person name="Scott K.P."/>
            <person name="Toole P.W.O."/>
            <person name="Luis P."/>
            <person name="Flint H.J."/>
        </authorList>
    </citation>
    <scope>NUCLEOTIDE SEQUENCE [LARGE SCALE GENOMIC DNA]</scope>
    <source>
        <strain evidence="14 15">JK623</strain>
    </source>
</reference>
<protein>
    <submittedName>
        <fullName evidence="14">Ion transporter</fullName>
    </submittedName>
</protein>
<feature type="transmembrane region" description="Helical" evidence="12">
    <location>
        <begin position="208"/>
        <end position="233"/>
    </location>
</feature>
<dbReference type="GO" id="GO:0008076">
    <property type="term" value="C:voltage-gated potassium channel complex"/>
    <property type="evidence" value="ECO:0007669"/>
    <property type="project" value="InterPro"/>
</dbReference>
<dbReference type="Pfam" id="PF00520">
    <property type="entry name" value="Ion_trans"/>
    <property type="match status" value="1"/>
</dbReference>
<feature type="transmembrane region" description="Helical" evidence="12">
    <location>
        <begin position="151"/>
        <end position="172"/>
    </location>
</feature>
<dbReference type="Gene3D" id="1.10.287.70">
    <property type="match status" value="1"/>
</dbReference>
<dbReference type="PANTHER" id="PTHR11537">
    <property type="entry name" value="VOLTAGE-GATED POTASSIUM CHANNEL"/>
    <property type="match status" value="1"/>
</dbReference>
<keyword evidence="3" id="KW-0633">Potassium transport</keyword>
<evidence type="ECO:0000256" key="2">
    <source>
        <dbReference type="ARBA" id="ARBA00022448"/>
    </source>
</evidence>
<dbReference type="Proteomes" id="UP000224563">
    <property type="component" value="Unassembled WGS sequence"/>
</dbReference>
<dbReference type="GO" id="GO:0005249">
    <property type="term" value="F:voltage-gated potassium channel activity"/>
    <property type="evidence" value="ECO:0007669"/>
    <property type="project" value="InterPro"/>
</dbReference>
<dbReference type="AlphaFoldDB" id="A0A2G3DYU3"/>
<dbReference type="InterPro" id="IPR005821">
    <property type="entry name" value="Ion_trans_dom"/>
</dbReference>